<evidence type="ECO:0000313" key="2">
    <source>
        <dbReference type="Proteomes" id="UP000194003"/>
    </source>
</evidence>
<evidence type="ECO:0000313" key="1">
    <source>
        <dbReference type="EMBL" id="OSM00400.1"/>
    </source>
</evidence>
<name>A0A1Y2JZP7_9PROT</name>
<keyword evidence="2" id="KW-1185">Reference proteome</keyword>
<protein>
    <submittedName>
        <fullName evidence="1">Uncharacterized protein</fullName>
    </submittedName>
</protein>
<comment type="caution">
    <text evidence="1">The sequence shown here is derived from an EMBL/GenBank/DDBJ whole genome shotgun (WGS) entry which is preliminary data.</text>
</comment>
<dbReference type="EMBL" id="LVJN01000021">
    <property type="protein sequence ID" value="OSM00400.1"/>
    <property type="molecule type" value="Genomic_DNA"/>
</dbReference>
<accession>A0A1Y2JZP7</accession>
<dbReference type="AlphaFoldDB" id="A0A1Y2JZP7"/>
<gene>
    <name evidence="1" type="ORF">MAIT1_00911</name>
</gene>
<proteinExistence type="predicted"/>
<dbReference type="Proteomes" id="UP000194003">
    <property type="component" value="Unassembled WGS sequence"/>
</dbReference>
<sequence length="158" mass="17226">MPPAAFKHLPVLGEMRAAWKIKRAEGVRGVLRFLGGDSLVAGYDAARTKQANSARRMGKQGKAELLNRLLDELAARCPEFDRSRTPGPRLEFARFIKTHAAALGASNQEVQALGQSLETLADTLRKDCGCAFGRGGRPPAKKDGYPPKIEALRRCLID</sequence>
<organism evidence="1 2">
    <name type="scientific">Magnetofaba australis IT-1</name>
    <dbReference type="NCBI Taxonomy" id="1434232"/>
    <lineage>
        <taxon>Bacteria</taxon>
        <taxon>Pseudomonadati</taxon>
        <taxon>Pseudomonadota</taxon>
        <taxon>Magnetococcia</taxon>
        <taxon>Magnetococcales</taxon>
        <taxon>Magnetococcaceae</taxon>
        <taxon>Magnetofaba</taxon>
    </lineage>
</organism>
<reference evidence="1 2" key="1">
    <citation type="journal article" date="2016" name="BMC Genomics">
        <title>Combined genomic and structural analyses of a cultured magnetotactic bacterium reveals its niche adaptation to a dynamic environment.</title>
        <authorList>
            <person name="Araujo A.C."/>
            <person name="Morillo V."/>
            <person name="Cypriano J."/>
            <person name="Teixeira L.C."/>
            <person name="Leao P."/>
            <person name="Lyra S."/>
            <person name="Almeida L.G."/>
            <person name="Bazylinski D.A."/>
            <person name="Vasconcellos A.T."/>
            <person name="Abreu F."/>
            <person name="Lins U."/>
        </authorList>
    </citation>
    <scope>NUCLEOTIDE SEQUENCE [LARGE SCALE GENOMIC DNA]</scope>
    <source>
        <strain evidence="1 2">IT-1</strain>
    </source>
</reference>